<dbReference type="AlphaFoldDB" id="A0A7J7NYQ2"/>
<feature type="domain" description="Bromodomain associated" evidence="5">
    <location>
        <begin position="17"/>
        <end position="93"/>
    </location>
</feature>
<evidence type="ECO:0000256" key="1">
    <source>
        <dbReference type="ARBA" id="ARBA00004123"/>
    </source>
</evidence>
<dbReference type="GO" id="GO:0005669">
    <property type="term" value="C:transcription factor TFIID complex"/>
    <property type="evidence" value="ECO:0007669"/>
    <property type="project" value="InterPro"/>
</dbReference>
<dbReference type="SMART" id="SM00576">
    <property type="entry name" value="BTP"/>
    <property type="match status" value="1"/>
</dbReference>
<comment type="subcellular location">
    <subcellularLocation>
        <location evidence="1">Nucleus</location>
    </subcellularLocation>
</comment>
<keyword evidence="7" id="KW-1185">Reference proteome</keyword>
<reference evidence="6 7" key="1">
    <citation type="journal article" date="2020" name="IScience">
        <title>Genome Sequencing of the Endangered Kingdonia uniflora (Circaeasteraceae, Ranunculales) Reveals Potential Mechanisms of Evolutionary Specialization.</title>
        <authorList>
            <person name="Sun Y."/>
            <person name="Deng T."/>
            <person name="Zhang A."/>
            <person name="Moore M.J."/>
            <person name="Landis J.B."/>
            <person name="Lin N."/>
            <person name="Zhang H."/>
            <person name="Zhang X."/>
            <person name="Huang J."/>
            <person name="Zhang X."/>
            <person name="Sun H."/>
            <person name="Wang H."/>
        </authorList>
    </citation>
    <scope>NUCLEOTIDE SEQUENCE [LARGE SCALE GENOMIC DNA]</scope>
    <source>
        <strain evidence="6">TB1705</strain>
        <tissue evidence="6">Leaf</tissue>
    </source>
</reference>
<evidence type="ECO:0000256" key="4">
    <source>
        <dbReference type="ARBA" id="ARBA00023242"/>
    </source>
</evidence>
<evidence type="ECO:0000256" key="3">
    <source>
        <dbReference type="ARBA" id="ARBA00023163"/>
    </source>
</evidence>
<proteinExistence type="predicted"/>
<keyword evidence="2" id="KW-0805">Transcription regulation</keyword>
<keyword evidence="4" id="KW-0539">Nucleus</keyword>
<evidence type="ECO:0000313" key="6">
    <source>
        <dbReference type="EMBL" id="KAF6172297.1"/>
    </source>
</evidence>
<dbReference type="OrthoDB" id="436852at2759"/>
<dbReference type="EMBL" id="JACGCM010000440">
    <property type="protein sequence ID" value="KAF6172297.1"/>
    <property type="molecule type" value="Genomic_DNA"/>
</dbReference>
<name>A0A7J7NYQ2_9MAGN</name>
<evidence type="ECO:0000313" key="7">
    <source>
        <dbReference type="Proteomes" id="UP000541444"/>
    </source>
</evidence>
<gene>
    <name evidence="6" type="ORF">GIB67_024919</name>
</gene>
<dbReference type="GO" id="GO:0046982">
    <property type="term" value="F:protein heterodimerization activity"/>
    <property type="evidence" value="ECO:0007669"/>
    <property type="project" value="InterPro"/>
</dbReference>
<dbReference type="InterPro" id="IPR009072">
    <property type="entry name" value="Histone-fold"/>
</dbReference>
<accession>A0A7J7NYQ2</accession>
<dbReference type="PANTHER" id="PTHR46338">
    <property type="entry name" value="TRANSCRIPTION INITIATION FACTOR TFIID SUBUNIT 8"/>
    <property type="match status" value="1"/>
</dbReference>
<dbReference type="PANTHER" id="PTHR46338:SF13">
    <property type="entry name" value="TRANSCRIPTION INITIATION FACTOR TFIID SUBUNIT 8-LIKE"/>
    <property type="match status" value="1"/>
</dbReference>
<protein>
    <recommendedName>
        <fullName evidence="5">Bromodomain associated domain-containing protein</fullName>
    </recommendedName>
</protein>
<evidence type="ECO:0000259" key="5">
    <source>
        <dbReference type="SMART" id="SM00576"/>
    </source>
</evidence>
<dbReference type="Gene3D" id="1.10.20.10">
    <property type="entry name" value="Histone, subunit A"/>
    <property type="match status" value="1"/>
</dbReference>
<dbReference type="Pfam" id="PF07524">
    <property type="entry name" value="Bromo_TP"/>
    <property type="match status" value="1"/>
</dbReference>
<evidence type="ECO:0000256" key="2">
    <source>
        <dbReference type="ARBA" id="ARBA00023015"/>
    </source>
</evidence>
<organism evidence="6 7">
    <name type="scientific">Kingdonia uniflora</name>
    <dbReference type="NCBI Taxonomy" id="39325"/>
    <lineage>
        <taxon>Eukaryota</taxon>
        <taxon>Viridiplantae</taxon>
        <taxon>Streptophyta</taxon>
        <taxon>Embryophyta</taxon>
        <taxon>Tracheophyta</taxon>
        <taxon>Spermatophyta</taxon>
        <taxon>Magnoliopsida</taxon>
        <taxon>Ranunculales</taxon>
        <taxon>Circaeasteraceae</taxon>
        <taxon>Kingdonia</taxon>
    </lineage>
</organism>
<dbReference type="InterPro" id="IPR006565">
    <property type="entry name" value="BTP"/>
</dbReference>
<dbReference type="SUPFAM" id="SSF47113">
    <property type="entry name" value="Histone-fold"/>
    <property type="match status" value="1"/>
</dbReference>
<keyword evidence="3" id="KW-0804">Transcription</keyword>
<dbReference type="InterPro" id="IPR037818">
    <property type="entry name" value="TAF8"/>
</dbReference>
<comment type="caution">
    <text evidence="6">The sequence shown here is derived from an EMBL/GenBank/DDBJ whole genome shotgun (WGS) entry which is preliminary data.</text>
</comment>
<sequence length="231" mass="25637">MAETLKTPSPSAPSSTEIFNASITKIAMAQICQSIGFTTSQQSALESLSNIATRYLQTLAKQASLSANTSGRTQCNLFDVIYAIEDMSSIQGFKGVSNLNRSLFKSGALLDIKNFVSSIEEIPFAKPIPRRHSAKESDISRKLGKCEQVRTRIGPHIPIWVPRFPDLSTYKEETNSIVREIESEKVLLLPIERSEMALLLPIERAKVKFKLRNGACRGGKRVYLDSEEKEG</sequence>
<dbReference type="Proteomes" id="UP000541444">
    <property type="component" value="Unassembled WGS sequence"/>
</dbReference>